<dbReference type="AlphaFoldDB" id="A0ABD3EUU4"/>
<comment type="caution">
    <text evidence="3">The sequence shown here is derived from an EMBL/GenBank/DDBJ whole genome shotgun (WGS) entry which is preliminary data.</text>
</comment>
<keyword evidence="4" id="KW-1185">Reference proteome</keyword>
<reference evidence="3 4" key="1">
    <citation type="submission" date="2024-09" db="EMBL/GenBank/DDBJ databases">
        <title>Genome sequencing and assembly of Phytophthora oleae, isolate VK10A, causative agent of rot of olive drupes.</title>
        <authorList>
            <person name="Conti Taguali S."/>
            <person name="Riolo M."/>
            <person name="La Spada F."/>
            <person name="Cacciola S.O."/>
            <person name="Dionisio G."/>
        </authorList>
    </citation>
    <scope>NUCLEOTIDE SEQUENCE [LARGE SCALE GENOMIC DNA]</scope>
    <source>
        <strain evidence="3 4">VK10A</strain>
    </source>
</reference>
<accession>A0ABD3EUU4</accession>
<protein>
    <recommendedName>
        <fullName evidence="2">HTH CENPB-type domain-containing protein</fullName>
    </recommendedName>
</protein>
<feature type="domain" description="HTH CENPB-type" evidence="2">
    <location>
        <begin position="84"/>
        <end position="134"/>
    </location>
</feature>
<dbReference type="Gene3D" id="1.10.10.60">
    <property type="entry name" value="Homeodomain-like"/>
    <property type="match status" value="1"/>
</dbReference>
<dbReference type="InterPro" id="IPR006600">
    <property type="entry name" value="HTH_CenpB_DNA-bd_dom"/>
</dbReference>
<evidence type="ECO:0000313" key="3">
    <source>
        <dbReference type="EMBL" id="KAL3658303.1"/>
    </source>
</evidence>
<sequence>MGRPRITGQGKKREMYQCTAIAYKHKLDVLVYMDSGNNLDATIAHFYCELSGSDIRARKKQIHKWEKQRVTIQRACESGRGLHQNLRSLGAPVSRLMLQLQSKEAAADCGLGDKFGASPTWIKLFLRRHRLSLRARTRQRQTTPEDAQEAAQAFPALVKQTIVENTVCPSLQCGPDSGKL</sequence>
<name>A0ABD3EUU4_9STRA</name>
<evidence type="ECO:0000313" key="4">
    <source>
        <dbReference type="Proteomes" id="UP001632037"/>
    </source>
</evidence>
<dbReference type="GO" id="GO:0003677">
    <property type="term" value="F:DNA binding"/>
    <property type="evidence" value="ECO:0007669"/>
    <property type="project" value="UniProtKB-KW"/>
</dbReference>
<evidence type="ECO:0000259" key="2">
    <source>
        <dbReference type="Pfam" id="PF03221"/>
    </source>
</evidence>
<dbReference type="Pfam" id="PF03221">
    <property type="entry name" value="HTH_Tnp_Tc5"/>
    <property type="match status" value="1"/>
</dbReference>
<evidence type="ECO:0000256" key="1">
    <source>
        <dbReference type="ARBA" id="ARBA00023125"/>
    </source>
</evidence>
<proteinExistence type="predicted"/>
<dbReference type="Proteomes" id="UP001632037">
    <property type="component" value="Unassembled WGS sequence"/>
</dbReference>
<keyword evidence="1" id="KW-0238">DNA-binding</keyword>
<dbReference type="EMBL" id="JBIMZQ010000055">
    <property type="protein sequence ID" value="KAL3658303.1"/>
    <property type="molecule type" value="Genomic_DNA"/>
</dbReference>
<gene>
    <name evidence="3" type="ORF">V7S43_016691</name>
</gene>
<organism evidence="3 4">
    <name type="scientific">Phytophthora oleae</name>
    <dbReference type="NCBI Taxonomy" id="2107226"/>
    <lineage>
        <taxon>Eukaryota</taxon>
        <taxon>Sar</taxon>
        <taxon>Stramenopiles</taxon>
        <taxon>Oomycota</taxon>
        <taxon>Peronosporomycetes</taxon>
        <taxon>Peronosporales</taxon>
        <taxon>Peronosporaceae</taxon>
        <taxon>Phytophthora</taxon>
    </lineage>
</organism>